<feature type="repeat" description="WD" evidence="9">
    <location>
        <begin position="221"/>
        <end position="267"/>
    </location>
</feature>
<dbReference type="PANTHER" id="PTHR19848:SF0">
    <property type="entry name" value="NOTCHLESS PROTEIN HOMOLOG 1"/>
    <property type="match status" value="1"/>
</dbReference>
<dbReference type="PROSITE" id="PS50294">
    <property type="entry name" value="WD_REPEATS_REGION"/>
    <property type="match status" value="6"/>
</dbReference>
<name>A0AAN7YQZ0_9MYCE</name>
<dbReference type="InterPro" id="IPR012972">
    <property type="entry name" value="NLE"/>
</dbReference>
<dbReference type="Pfam" id="PF14634">
    <property type="entry name" value="zf-RING_5"/>
    <property type="match status" value="1"/>
</dbReference>
<evidence type="ECO:0000256" key="3">
    <source>
        <dbReference type="ARBA" id="ARBA00022723"/>
    </source>
</evidence>
<feature type="repeat" description="WD" evidence="9">
    <location>
        <begin position="432"/>
        <end position="473"/>
    </location>
</feature>
<dbReference type="InterPro" id="IPR015943">
    <property type="entry name" value="WD40/YVTN_repeat-like_dom_sf"/>
</dbReference>
<keyword evidence="6" id="KW-0862">Zinc</keyword>
<feature type="coiled-coil region" evidence="10">
    <location>
        <begin position="614"/>
        <end position="683"/>
    </location>
</feature>
<dbReference type="InterPro" id="IPR011047">
    <property type="entry name" value="Quinoprotein_ADH-like_sf"/>
</dbReference>
<feature type="region of interest" description="Disordered" evidence="11">
    <location>
        <begin position="722"/>
        <end position="857"/>
    </location>
</feature>
<feature type="domain" description="RING-type" evidence="12">
    <location>
        <begin position="507"/>
        <end position="549"/>
    </location>
</feature>
<evidence type="ECO:0000256" key="9">
    <source>
        <dbReference type="PROSITE-ProRule" id="PRU00221"/>
    </source>
</evidence>
<feature type="repeat" description="WD" evidence="9">
    <location>
        <begin position="390"/>
        <end position="431"/>
    </location>
</feature>
<dbReference type="InterPro" id="IPR013083">
    <property type="entry name" value="Znf_RING/FYVE/PHD"/>
</dbReference>
<evidence type="ECO:0000256" key="6">
    <source>
        <dbReference type="ARBA" id="ARBA00022833"/>
    </source>
</evidence>
<keyword evidence="4" id="KW-0677">Repeat</keyword>
<evidence type="ECO:0000256" key="4">
    <source>
        <dbReference type="ARBA" id="ARBA00022737"/>
    </source>
</evidence>
<evidence type="ECO:0000256" key="7">
    <source>
        <dbReference type="ARBA" id="ARBA00023242"/>
    </source>
</evidence>
<dbReference type="GO" id="GO:0005730">
    <property type="term" value="C:nucleolus"/>
    <property type="evidence" value="ECO:0007669"/>
    <property type="project" value="UniProtKB-SubCell"/>
</dbReference>
<organism evidence="13 14">
    <name type="scientific">Dictyostelium firmibasis</name>
    <dbReference type="NCBI Taxonomy" id="79012"/>
    <lineage>
        <taxon>Eukaryota</taxon>
        <taxon>Amoebozoa</taxon>
        <taxon>Evosea</taxon>
        <taxon>Eumycetozoa</taxon>
        <taxon>Dictyostelia</taxon>
        <taxon>Dictyosteliales</taxon>
        <taxon>Dictyosteliaceae</taxon>
        <taxon>Dictyostelium</taxon>
    </lineage>
</organism>
<feature type="compositionally biased region" description="Polar residues" evidence="11">
    <location>
        <begin position="826"/>
        <end position="857"/>
    </location>
</feature>
<dbReference type="SUPFAM" id="SSF57850">
    <property type="entry name" value="RING/U-box"/>
    <property type="match status" value="1"/>
</dbReference>
<dbReference type="SMART" id="SM00320">
    <property type="entry name" value="WD40"/>
    <property type="match status" value="9"/>
</dbReference>
<dbReference type="EMBL" id="JAVFKY010000005">
    <property type="protein sequence ID" value="KAK5576006.1"/>
    <property type="molecule type" value="Genomic_DNA"/>
</dbReference>
<dbReference type="GO" id="GO:0008270">
    <property type="term" value="F:zinc ion binding"/>
    <property type="evidence" value="ECO:0007669"/>
    <property type="project" value="UniProtKB-KW"/>
</dbReference>
<dbReference type="Proteomes" id="UP001344447">
    <property type="component" value="Unassembled WGS sequence"/>
</dbReference>
<evidence type="ECO:0000313" key="14">
    <source>
        <dbReference type="Proteomes" id="UP001344447"/>
    </source>
</evidence>
<evidence type="ECO:0000256" key="2">
    <source>
        <dbReference type="ARBA" id="ARBA00022574"/>
    </source>
</evidence>
<gene>
    <name evidence="13" type="ORF">RB653_007142</name>
</gene>
<dbReference type="InterPro" id="IPR017907">
    <property type="entry name" value="Znf_RING_CS"/>
</dbReference>
<dbReference type="Gene3D" id="3.30.40.10">
    <property type="entry name" value="Zinc/RING finger domain, C3HC4 (zinc finger)"/>
    <property type="match status" value="1"/>
</dbReference>
<feature type="repeat" description="WD" evidence="9">
    <location>
        <begin position="136"/>
        <end position="177"/>
    </location>
</feature>
<dbReference type="InterPro" id="IPR001632">
    <property type="entry name" value="WD40_G-protein_beta-like"/>
</dbReference>
<sequence>MSNDRPKTKQMPKQKFGFSKPEYIPTTVSEAIKLESQEPTLNLIVQFKNKDSENDTTGPPINISQNVTTEQLQMLINSLLNNDEQLPYSFFVNDQEITNNLKNHLEGLSDETTLSIYYQPQAVFRVRPVTRCASSMAGHTEAVLNCAFSPDGKGFVSVGGDTTVRIWDIYTSTPTHTLKGHTNWVLQVAWSPDSKKIATAGMEGDIRIWCPQTGKQLGSTLKGHTKFITGLAWEPFHLNPKCVRLASSSKDSTIRIWDTESCKNLMSLSGHTMSVTCLRWSGEGFIYSGSQDRTIRVFNTTDGRLVRVLEGHAHWVNTLALNTDYVLRTGSYDHTGKEYDTLEEAQRVALERYNDVKAKSRGMEVLVSGSDDFTVIMWNPSVTKTSISRLTGHQQLINLVSFSPDGRYFASASFDKSIKLWDGQSGKFLGNFRGHVGAVYQVCWSSDSRYLVSGSKDSTLKIWDIKTKKMEKELPGHADEVYTVDWSPDGERVASGSKDRLLRIIHCNGCWKEIIENDRCIITSCSHIFCDCCASNKLCTDDRLCPICDNSLASKGSFFGTIIDSTIEKNILLFGLSPKKILLMAEKAIEFYNYQTNVYLQSFIYQSQQSMNQYEQLKKSNDELLFKIESLEKQLKIQRDDGENDKKEIVELTEKLAEKTRQKRKLEELYISLKENMNNLNSGNHNIIKDNNNGIKNNNIDNNNEGGNTKINGLFINKNINNPNNNNNNINNINSNNSIKPPTHGFKLSSSLQTGYVSKNSPIQNRQNNGTNTIKPNFRSPSFCSSPITVKHISGQQPQQQPPQQPQQQSHKPHQQNENMIPPKNISANFLLTPRRPQSNDKFSFVQKSTPSKKGII</sequence>
<keyword evidence="7" id="KW-0539">Nucleus</keyword>
<dbReference type="Pfam" id="PF08154">
    <property type="entry name" value="NLE"/>
    <property type="match status" value="1"/>
</dbReference>
<dbReference type="AlphaFoldDB" id="A0AAN7YQZ0"/>
<dbReference type="FunFam" id="2.130.10.10:FF:000464">
    <property type="entry name" value="Ribosome assembly protein 4"/>
    <property type="match status" value="1"/>
</dbReference>
<evidence type="ECO:0000256" key="11">
    <source>
        <dbReference type="SAM" id="MobiDB-lite"/>
    </source>
</evidence>
<keyword evidence="2 9" id="KW-0853">WD repeat</keyword>
<dbReference type="InterPro" id="IPR001680">
    <property type="entry name" value="WD40_rpt"/>
</dbReference>
<evidence type="ECO:0000256" key="8">
    <source>
        <dbReference type="PROSITE-ProRule" id="PRU00175"/>
    </source>
</evidence>
<feature type="repeat" description="WD" evidence="9">
    <location>
        <begin position="178"/>
        <end position="219"/>
    </location>
</feature>
<dbReference type="Gene3D" id="2.130.10.10">
    <property type="entry name" value="YVTN repeat-like/Quinoprotein amine dehydrogenase"/>
    <property type="match status" value="1"/>
</dbReference>
<dbReference type="InterPro" id="IPR020472">
    <property type="entry name" value="WD40_PAC1"/>
</dbReference>
<feature type="repeat" description="WD" evidence="9">
    <location>
        <begin position="268"/>
        <end position="308"/>
    </location>
</feature>
<dbReference type="SUPFAM" id="SSF50998">
    <property type="entry name" value="Quinoprotein alcohol dehydrogenase-like"/>
    <property type="match status" value="2"/>
</dbReference>
<feature type="compositionally biased region" description="Polar residues" evidence="11">
    <location>
        <begin position="748"/>
        <end position="788"/>
    </location>
</feature>
<keyword evidence="14" id="KW-1185">Reference proteome</keyword>
<feature type="compositionally biased region" description="Low complexity" evidence="11">
    <location>
        <begin position="722"/>
        <end position="741"/>
    </location>
</feature>
<dbReference type="InterPro" id="IPR001841">
    <property type="entry name" value="Znf_RING"/>
</dbReference>
<dbReference type="PROSITE" id="PS00678">
    <property type="entry name" value="WD_REPEATS_1"/>
    <property type="match status" value="2"/>
</dbReference>
<comment type="caution">
    <text evidence="13">The sequence shown here is derived from an EMBL/GenBank/DDBJ whole genome shotgun (WGS) entry which is preliminary data.</text>
</comment>
<dbReference type="PROSITE" id="PS50082">
    <property type="entry name" value="WD_REPEATS_2"/>
    <property type="match status" value="7"/>
</dbReference>
<evidence type="ECO:0000313" key="13">
    <source>
        <dbReference type="EMBL" id="KAK5576006.1"/>
    </source>
</evidence>
<accession>A0AAN7YQZ0</accession>
<evidence type="ECO:0000256" key="10">
    <source>
        <dbReference type="SAM" id="Coils"/>
    </source>
</evidence>
<dbReference type="PRINTS" id="PR00319">
    <property type="entry name" value="GPROTEINB"/>
</dbReference>
<keyword evidence="3" id="KW-0479">Metal-binding</keyword>
<comment type="subcellular location">
    <subcellularLocation>
        <location evidence="1">Nucleus</location>
        <location evidence="1">Nucleolus</location>
    </subcellularLocation>
</comment>
<dbReference type="PANTHER" id="PTHR19848">
    <property type="entry name" value="WD40 REPEAT PROTEIN"/>
    <property type="match status" value="1"/>
</dbReference>
<dbReference type="InterPro" id="IPR019775">
    <property type="entry name" value="WD40_repeat_CS"/>
</dbReference>
<dbReference type="PRINTS" id="PR00320">
    <property type="entry name" value="GPROTEINBRPT"/>
</dbReference>
<feature type="repeat" description="WD" evidence="9">
    <location>
        <begin position="474"/>
        <end position="504"/>
    </location>
</feature>
<proteinExistence type="predicted"/>
<dbReference type="PROSITE" id="PS50089">
    <property type="entry name" value="ZF_RING_2"/>
    <property type="match status" value="1"/>
</dbReference>
<keyword evidence="10" id="KW-0175">Coiled coil</keyword>
<feature type="region of interest" description="Disordered" evidence="11">
    <location>
        <begin position="1"/>
        <end position="20"/>
    </location>
</feature>
<keyword evidence="5 8" id="KW-0863">Zinc-finger</keyword>
<dbReference type="PROSITE" id="PS00518">
    <property type="entry name" value="ZF_RING_1"/>
    <property type="match status" value="1"/>
</dbReference>
<protein>
    <recommendedName>
        <fullName evidence="12">RING-type domain-containing protein</fullName>
    </recommendedName>
</protein>
<evidence type="ECO:0000256" key="1">
    <source>
        <dbReference type="ARBA" id="ARBA00004604"/>
    </source>
</evidence>
<dbReference type="Pfam" id="PF00400">
    <property type="entry name" value="WD40"/>
    <property type="match status" value="8"/>
</dbReference>
<dbReference type="CDD" id="cd00200">
    <property type="entry name" value="WD40"/>
    <property type="match status" value="1"/>
</dbReference>
<reference evidence="13 14" key="1">
    <citation type="submission" date="2023-11" db="EMBL/GenBank/DDBJ databases">
        <title>Dfirmibasis_genome.</title>
        <authorList>
            <person name="Edelbroek B."/>
            <person name="Kjellin J."/>
            <person name="Jerlstrom-Hultqvist J."/>
            <person name="Soderbom F."/>
        </authorList>
    </citation>
    <scope>NUCLEOTIDE SEQUENCE [LARGE SCALE GENOMIC DNA]</scope>
    <source>
        <strain evidence="13 14">TNS-C-14</strain>
    </source>
</reference>
<evidence type="ECO:0000259" key="12">
    <source>
        <dbReference type="PROSITE" id="PS50089"/>
    </source>
</evidence>
<dbReference type="GO" id="GO:0000027">
    <property type="term" value="P:ribosomal large subunit assembly"/>
    <property type="evidence" value="ECO:0007669"/>
    <property type="project" value="TreeGrafter"/>
</dbReference>
<evidence type="ECO:0000256" key="5">
    <source>
        <dbReference type="ARBA" id="ARBA00022771"/>
    </source>
</evidence>